<accession>A0A7R8CZW9</accession>
<proteinExistence type="predicted"/>
<evidence type="ECO:0000313" key="3">
    <source>
        <dbReference type="Proteomes" id="UP000675881"/>
    </source>
</evidence>
<sequence length="113" mass="13087">MGVRSGKSIHYYVYWYNSTPEQRQCVIPSKKMRGVLRCVGYLRRRKGLESDCIATSRENQASPSNRRTSGAKKRPNRFGDFLTDMRDMDIISTQKCIEIVRGCLKNNISLVFF</sequence>
<organism evidence="2 3">
    <name type="scientific">Lepeophtheirus salmonis</name>
    <name type="common">Salmon louse</name>
    <name type="synonym">Caligus salmonis</name>
    <dbReference type="NCBI Taxonomy" id="72036"/>
    <lineage>
        <taxon>Eukaryota</taxon>
        <taxon>Metazoa</taxon>
        <taxon>Ecdysozoa</taxon>
        <taxon>Arthropoda</taxon>
        <taxon>Crustacea</taxon>
        <taxon>Multicrustacea</taxon>
        <taxon>Hexanauplia</taxon>
        <taxon>Copepoda</taxon>
        <taxon>Siphonostomatoida</taxon>
        <taxon>Caligidae</taxon>
        <taxon>Lepeophtheirus</taxon>
    </lineage>
</organism>
<dbReference type="AlphaFoldDB" id="A0A7R8CZW9"/>
<feature type="region of interest" description="Disordered" evidence="1">
    <location>
        <begin position="53"/>
        <end position="79"/>
    </location>
</feature>
<protein>
    <submittedName>
        <fullName evidence="2">(salmon louse) hypothetical protein</fullName>
    </submittedName>
</protein>
<feature type="compositionally biased region" description="Polar residues" evidence="1">
    <location>
        <begin position="56"/>
        <end position="68"/>
    </location>
</feature>
<evidence type="ECO:0000313" key="2">
    <source>
        <dbReference type="EMBL" id="CAF2979180.1"/>
    </source>
</evidence>
<name>A0A7R8CZW9_LEPSM</name>
<gene>
    <name evidence="2" type="ORF">LSAA_11852</name>
</gene>
<dbReference type="Proteomes" id="UP000675881">
    <property type="component" value="Chromosome 6"/>
</dbReference>
<keyword evidence="3" id="KW-1185">Reference proteome</keyword>
<dbReference type="EMBL" id="HG994585">
    <property type="protein sequence ID" value="CAF2979180.1"/>
    <property type="molecule type" value="Genomic_DNA"/>
</dbReference>
<reference evidence="2" key="1">
    <citation type="submission" date="2021-02" db="EMBL/GenBank/DDBJ databases">
        <authorList>
            <person name="Bekaert M."/>
        </authorList>
    </citation>
    <scope>NUCLEOTIDE SEQUENCE</scope>
    <source>
        <strain evidence="2">IoA-00</strain>
    </source>
</reference>
<evidence type="ECO:0000256" key="1">
    <source>
        <dbReference type="SAM" id="MobiDB-lite"/>
    </source>
</evidence>